<dbReference type="FunFam" id="3.40.50.300:FF:000326">
    <property type="entry name" value="P-loop containing nucleoside triphosphate hydrolase"/>
    <property type="match status" value="1"/>
</dbReference>
<dbReference type="KEGG" id="tva:4763979"/>
<gene>
    <name evidence="8" type="ORF">TVAG_349570</name>
</gene>
<feature type="compositionally biased region" description="Low complexity" evidence="5">
    <location>
        <begin position="242"/>
        <end position="251"/>
    </location>
</feature>
<reference evidence="8" key="2">
    <citation type="journal article" date="2007" name="Science">
        <title>Draft genome sequence of the sexually transmitted pathogen Trichomonas vaginalis.</title>
        <authorList>
            <person name="Carlton J.M."/>
            <person name="Hirt R.P."/>
            <person name="Silva J.C."/>
            <person name="Delcher A.L."/>
            <person name="Schatz M."/>
            <person name="Zhao Q."/>
            <person name="Wortman J.R."/>
            <person name="Bidwell S.L."/>
            <person name="Alsmark U.C.M."/>
            <person name="Besteiro S."/>
            <person name="Sicheritz-Ponten T."/>
            <person name="Noel C.J."/>
            <person name="Dacks J.B."/>
            <person name="Foster P.G."/>
            <person name="Simillion C."/>
            <person name="Van de Peer Y."/>
            <person name="Miranda-Saavedra D."/>
            <person name="Barton G.J."/>
            <person name="Westrop G.D."/>
            <person name="Mueller S."/>
            <person name="Dessi D."/>
            <person name="Fiori P.L."/>
            <person name="Ren Q."/>
            <person name="Paulsen I."/>
            <person name="Zhang H."/>
            <person name="Bastida-Corcuera F.D."/>
            <person name="Simoes-Barbosa A."/>
            <person name="Brown M.T."/>
            <person name="Hayes R.D."/>
            <person name="Mukherjee M."/>
            <person name="Okumura C.Y."/>
            <person name="Schneider R."/>
            <person name="Smith A.J."/>
            <person name="Vanacova S."/>
            <person name="Villalvazo M."/>
            <person name="Haas B.J."/>
            <person name="Pertea M."/>
            <person name="Feldblyum T.V."/>
            <person name="Utterback T.R."/>
            <person name="Shu C.L."/>
            <person name="Osoegawa K."/>
            <person name="de Jong P.J."/>
            <person name="Hrdy I."/>
            <person name="Horvathova L."/>
            <person name="Zubacova Z."/>
            <person name="Dolezal P."/>
            <person name="Malik S.B."/>
            <person name="Logsdon J.M. Jr."/>
            <person name="Henze K."/>
            <person name="Gupta A."/>
            <person name="Wang C.C."/>
            <person name="Dunne R.L."/>
            <person name="Upcroft J.A."/>
            <person name="Upcroft P."/>
            <person name="White O."/>
            <person name="Salzberg S.L."/>
            <person name="Tang P."/>
            <person name="Chiu C.-H."/>
            <person name="Lee Y.-S."/>
            <person name="Embley T.M."/>
            <person name="Coombs G.H."/>
            <person name="Mottram J.C."/>
            <person name="Tachezy J."/>
            <person name="Fraser-Liggett C.M."/>
            <person name="Johnson P.J."/>
        </authorList>
    </citation>
    <scope>NUCLEOTIDE SEQUENCE [LARGE SCALE GENOMIC DNA]</scope>
    <source>
        <strain evidence="8">G3</strain>
    </source>
</reference>
<dbReference type="RefSeq" id="XP_001318327.1">
    <property type="nucleotide sequence ID" value="XM_001318292.1"/>
</dbReference>
<dbReference type="PANTHER" id="PTHR10887">
    <property type="entry name" value="DNA2/NAM7 HELICASE FAMILY"/>
    <property type="match status" value="1"/>
</dbReference>
<keyword evidence="9" id="KW-1185">Reference proteome</keyword>
<dbReference type="CDD" id="cd18808">
    <property type="entry name" value="SF1_C_Upf1"/>
    <property type="match status" value="1"/>
</dbReference>
<dbReference type="EMBL" id="DS113432">
    <property type="protein sequence ID" value="EAY06104.1"/>
    <property type="molecule type" value="Genomic_DNA"/>
</dbReference>
<evidence type="ECO:0000259" key="6">
    <source>
        <dbReference type="Pfam" id="PF13086"/>
    </source>
</evidence>
<dbReference type="GO" id="GO:0035194">
    <property type="term" value="P:regulatory ncRNA-mediated post-transcriptional gene silencing"/>
    <property type="evidence" value="ECO:0000318"/>
    <property type="project" value="GO_Central"/>
</dbReference>
<dbReference type="GO" id="GO:0004386">
    <property type="term" value="F:helicase activity"/>
    <property type="evidence" value="ECO:0007669"/>
    <property type="project" value="UniProtKB-KW"/>
</dbReference>
<evidence type="ECO:0000256" key="3">
    <source>
        <dbReference type="ARBA" id="ARBA00022806"/>
    </source>
</evidence>
<dbReference type="OrthoDB" id="6513042at2759"/>
<dbReference type="STRING" id="5722.A2EMN4"/>
<protein>
    <submittedName>
        <fullName evidence="8">Uncharacterized protein</fullName>
    </submittedName>
</protein>
<dbReference type="GO" id="GO:0005829">
    <property type="term" value="C:cytosol"/>
    <property type="evidence" value="ECO:0000318"/>
    <property type="project" value="GO_Central"/>
</dbReference>
<dbReference type="VEuPathDB" id="TrichDB:TVAG_349570"/>
<proteinExistence type="predicted"/>
<feature type="compositionally biased region" description="Basic and acidic residues" evidence="5">
    <location>
        <begin position="147"/>
        <end position="177"/>
    </location>
</feature>
<dbReference type="InterPro" id="IPR047187">
    <property type="entry name" value="SF1_C_Upf1"/>
</dbReference>
<name>A2EMN4_TRIV3</name>
<evidence type="ECO:0000256" key="4">
    <source>
        <dbReference type="ARBA" id="ARBA00022840"/>
    </source>
</evidence>
<dbReference type="InterPro" id="IPR041677">
    <property type="entry name" value="DNA2/NAM7_AAA_11"/>
</dbReference>
<evidence type="ECO:0000256" key="1">
    <source>
        <dbReference type="ARBA" id="ARBA00022741"/>
    </source>
</evidence>
<dbReference type="InterPro" id="IPR027417">
    <property type="entry name" value="P-loop_NTPase"/>
</dbReference>
<sequence>MQEEGDQVQTWNVLFTKKITQKQKSGFMDGVATITYNSSRNITTITVVDEEGKQVTRGRIPPDKLPIDEDSEIVVSPVLIRFNDLVSSTNVPTKPERPQSVLTIQRPGLRRTNTPGFKPPTRITPIIHEKPPKHEEEEPIQPKIKQKREVSDELKKYQVQHFRGEYPKLNEEPKEQKTVQIETKVIKKEEPTTSRRKNPRTFEEILQFFQIDESEETNPPKTPEISKSPAKQHTPTKDILKSLQRSQSLSSSDEENDSFVSHGPQPKIQPANFDSDSDPDLNDLDDSTQEENPKKDQILDCSQIKIDLKWENTKKNYGQAIPETFQNYEDYKTAFIDSLTNELNVKIREVYRLYMAGRFSAVYKPPICTQNKNHGPMKFGVDKKGFYYYHCNQCKCYKQMNQDTEVPLDRKVPRAPIVIFLRSRGIFSSDAIFQRTKNMNFISIGATGNTENEFSKDDVWILILDNNDKIFCVSNGYGVGRGNKIYLDGFFDDLNRFPMTTKCLAIKLFNAQSEKSAIMNLYNLNPENLPILPAILSGQKVSEINMPNIDLISIANQFSDKYKLNECQKMALLSVAESFNGEKPILLVHGIFGAGKSHLLSVIVTFLDKVLTMANRDDKILIAATTNVAVDNVLLNLLDDGFDNLTRVGSVKNMSRKVLPYATGNSDLDELKTLQSMEMNKEVELAIKNAQEEKRTKTSKIDICRVTGVTCAACQFECIQNKKFTFVLLDECSQQPEPISFLPISFGCQQLICCGDPMQLPPTISSHSPLGLGRPLFSRLIRVYPPVMLSIQYRCHPSIADICSKLFYKGKVTSGVSEEDRRPLYEMPTVCLFNVVSGSEKSMRGSYINEQEITTVISLVRCLLKRGVPNDQIGVICFYKAQVDMIQQPLCDDGKHPVVDVSTVDAFQGDERDVIIISTCRTNMSTFVEMNERVNVAISRAKRHLFIVSNAPKLQSSVIWGTVFMSASKKPNEVFRVDLPLPLMWDPFPPLLQTE</sequence>
<evidence type="ECO:0000313" key="9">
    <source>
        <dbReference type="Proteomes" id="UP000001542"/>
    </source>
</evidence>
<keyword evidence="3" id="KW-0347">Helicase</keyword>
<dbReference type="eggNOG" id="KOG1802">
    <property type="taxonomic scope" value="Eukaryota"/>
</dbReference>
<feature type="region of interest" description="Disordered" evidence="5">
    <location>
        <begin position="109"/>
        <end position="298"/>
    </location>
</feature>
<dbReference type="AlphaFoldDB" id="A2EMN4"/>
<keyword evidence="1" id="KW-0547">Nucleotide-binding</keyword>
<dbReference type="GO" id="GO:0003723">
    <property type="term" value="F:RNA binding"/>
    <property type="evidence" value="ECO:0000318"/>
    <property type="project" value="GO_Central"/>
</dbReference>
<dbReference type="InterPro" id="IPR045055">
    <property type="entry name" value="DNA2/NAM7-like"/>
</dbReference>
<feature type="domain" description="DNA2/NAM7 helicase-like C-terminal" evidence="7">
    <location>
        <begin position="773"/>
        <end position="951"/>
    </location>
</feature>
<dbReference type="GO" id="GO:0005524">
    <property type="term" value="F:ATP binding"/>
    <property type="evidence" value="ECO:0007669"/>
    <property type="project" value="UniProtKB-KW"/>
</dbReference>
<accession>A2EMN4</accession>
<evidence type="ECO:0000313" key="8">
    <source>
        <dbReference type="EMBL" id="EAY06104.1"/>
    </source>
</evidence>
<reference evidence="8" key="1">
    <citation type="submission" date="2006-10" db="EMBL/GenBank/DDBJ databases">
        <authorList>
            <person name="Amadeo P."/>
            <person name="Zhao Q."/>
            <person name="Wortman J."/>
            <person name="Fraser-Liggett C."/>
            <person name="Carlton J."/>
        </authorList>
    </citation>
    <scope>NUCLEOTIDE SEQUENCE</scope>
    <source>
        <strain evidence="8">G3</strain>
    </source>
</reference>
<feature type="compositionally biased region" description="Basic and acidic residues" evidence="5">
    <location>
        <begin position="127"/>
        <end position="136"/>
    </location>
</feature>
<dbReference type="VEuPathDB" id="TrichDB:TVAGG3_0810320"/>
<keyword evidence="2" id="KW-0378">Hydrolase</keyword>
<dbReference type="InParanoid" id="A2EMN4"/>
<dbReference type="SUPFAM" id="SSF52540">
    <property type="entry name" value="P-loop containing nucleoside triphosphate hydrolases"/>
    <property type="match status" value="1"/>
</dbReference>
<dbReference type="Gene3D" id="3.40.50.300">
    <property type="entry name" value="P-loop containing nucleotide triphosphate hydrolases"/>
    <property type="match status" value="2"/>
</dbReference>
<dbReference type="PANTHER" id="PTHR10887:SF322">
    <property type="entry name" value="HELICASE MOV-10"/>
    <property type="match status" value="1"/>
</dbReference>
<keyword evidence="4" id="KW-0067">ATP-binding</keyword>
<dbReference type="GO" id="GO:0016787">
    <property type="term" value="F:hydrolase activity"/>
    <property type="evidence" value="ECO:0007669"/>
    <property type="project" value="UniProtKB-KW"/>
</dbReference>
<feature type="compositionally biased region" description="Basic and acidic residues" evidence="5">
    <location>
        <begin position="184"/>
        <end position="193"/>
    </location>
</feature>
<dbReference type="SMR" id="A2EMN4"/>
<dbReference type="Proteomes" id="UP000001542">
    <property type="component" value="Unassembled WGS sequence"/>
</dbReference>
<dbReference type="Pfam" id="PF13087">
    <property type="entry name" value="AAA_12"/>
    <property type="match status" value="1"/>
</dbReference>
<dbReference type="GO" id="GO:0005694">
    <property type="term" value="C:chromosome"/>
    <property type="evidence" value="ECO:0007669"/>
    <property type="project" value="UniProtKB-ARBA"/>
</dbReference>
<evidence type="ECO:0000256" key="2">
    <source>
        <dbReference type="ARBA" id="ARBA00022801"/>
    </source>
</evidence>
<dbReference type="Pfam" id="PF13086">
    <property type="entry name" value="AAA_11"/>
    <property type="match status" value="1"/>
</dbReference>
<feature type="domain" description="DNA2/NAM7 helicase helicase" evidence="6">
    <location>
        <begin position="563"/>
        <end position="700"/>
    </location>
</feature>
<dbReference type="GO" id="GO:0043186">
    <property type="term" value="C:P granule"/>
    <property type="evidence" value="ECO:0000318"/>
    <property type="project" value="GO_Central"/>
</dbReference>
<feature type="compositionally biased region" description="Acidic residues" evidence="5">
    <location>
        <begin position="275"/>
        <end position="289"/>
    </location>
</feature>
<evidence type="ECO:0000259" key="7">
    <source>
        <dbReference type="Pfam" id="PF13087"/>
    </source>
</evidence>
<organism evidence="8 9">
    <name type="scientific">Trichomonas vaginalis (strain ATCC PRA-98 / G3)</name>
    <dbReference type="NCBI Taxonomy" id="412133"/>
    <lineage>
        <taxon>Eukaryota</taxon>
        <taxon>Metamonada</taxon>
        <taxon>Parabasalia</taxon>
        <taxon>Trichomonadida</taxon>
        <taxon>Trichomonadidae</taxon>
        <taxon>Trichomonas</taxon>
    </lineage>
</organism>
<evidence type="ECO:0000256" key="5">
    <source>
        <dbReference type="SAM" id="MobiDB-lite"/>
    </source>
</evidence>
<dbReference type="InterPro" id="IPR041679">
    <property type="entry name" value="DNA2/NAM7-like_C"/>
</dbReference>